<keyword evidence="2" id="KW-1185">Reference proteome</keyword>
<name>A0A1E3QTQ7_9ASCO</name>
<organism evidence="1 2">
    <name type="scientific">Babjeviella inositovora NRRL Y-12698</name>
    <dbReference type="NCBI Taxonomy" id="984486"/>
    <lineage>
        <taxon>Eukaryota</taxon>
        <taxon>Fungi</taxon>
        <taxon>Dikarya</taxon>
        <taxon>Ascomycota</taxon>
        <taxon>Saccharomycotina</taxon>
        <taxon>Pichiomycetes</taxon>
        <taxon>Serinales incertae sedis</taxon>
        <taxon>Babjeviella</taxon>
    </lineage>
</organism>
<evidence type="ECO:0000313" key="1">
    <source>
        <dbReference type="EMBL" id="ODQ80317.1"/>
    </source>
</evidence>
<reference evidence="2" key="1">
    <citation type="submission" date="2016-05" db="EMBL/GenBank/DDBJ databases">
        <title>Comparative genomics of biotechnologically important yeasts.</title>
        <authorList>
            <consortium name="DOE Joint Genome Institute"/>
            <person name="Riley R."/>
            <person name="Haridas S."/>
            <person name="Wolfe K.H."/>
            <person name="Lopes M.R."/>
            <person name="Hittinger C.T."/>
            <person name="Goker M."/>
            <person name="Salamov A."/>
            <person name="Wisecaver J."/>
            <person name="Long T.M."/>
            <person name="Aerts A.L."/>
            <person name="Barry K."/>
            <person name="Choi C."/>
            <person name="Clum A."/>
            <person name="Coughlan A.Y."/>
            <person name="Deshpande S."/>
            <person name="Douglass A.P."/>
            <person name="Hanson S.J."/>
            <person name="Klenk H.-P."/>
            <person name="Labutti K."/>
            <person name="Lapidus A."/>
            <person name="Lindquist E."/>
            <person name="Lipzen A."/>
            <person name="Meier-Kolthoff J.P."/>
            <person name="Ohm R.A."/>
            <person name="Otillar R.P."/>
            <person name="Pangilinan J."/>
            <person name="Peng Y."/>
            <person name="Rokas A."/>
            <person name="Rosa C.A."/>
            <person name="Scheuner C."/>
            <person name="Sibirny A.A."/>
            <person name="Slot J.C."/>
            <person name="Stielow J.B."/>
            <person name="Sun H."/>
            <person name="Kurtzman C.P."/>
            <person name="Blackwell M."/>
            <person name="Grigoriev I.V."/>
            <person name="Jeffries T.W."/>
        </authorList>
    </citation>
    <scope>NUCLEOTIDE SEQUENCE [LARGE SCALE GENOMIC DNA]</scope>
    <source>
        <strain evidence="2">NRRL Y-12698</strain>
    </source>
</reference>
<accession>A0A1E3QTQ7</accession>
<proteinExistence type="predicted"/>
<evidence type="ECO:0000313" key="2">
    <source>
        <dbReference type="Proteomes" id="UP000094336"/>
    </source>
</evidence>
<sequence length="135" mass="15505">MGYFRGDCEAKLELAKPIHLLRFTVAHSVDGLVCRYHTKYLQARFFTSCSAILHFSYAQCESAEPFALLHVHFFFGLAKREKARACKVPEARDTILLALYAFVHMRNFPPSLNPLHSLWAETLFSPHRPDALYCT</sequence>
<dbReference type="Proteomes" id="UP000094336">
    <property type="component" value="Unassembled WGS sequence"/>
</dbReference>
<dbReference type="EMBL" id="KV454430">
    <property type="protein sequence ID" value="ODQ80317.1"/>
    <property type="molecule type" value="Genomic_DNA"/>
</dbReference>
<dbReference type="RefSeq" id="XP_018985645.1">
    <property type="nucleotide sequence ID" value="XM_019127052.1"/>
</dbReference>
<dbReference type="GeneID" id="30144905"/>
<protein>
    <submittedName>
        <fullName evidence="1">Uncharacterized protein</fullName>
    </submittedName>
</protein>
<gene>
    <name evidence="1" type="ORF">BABINDRAFT_131780</name>
</gene>
<dbReference type="AlphaFoldDB" id="A0A1E3QTQ7"/>